<dbReference type="EMBL" id="SJPJ01000001">
    <property type="protein sequence ID" value="TWT84503.1"/>
    <property type="molecule type" value="Genomic_DNA"/>
</dbReference>
<keyword evidence="1 3" id="KW-0378">Hydrolase</keyword>
<dbReference type="PANTHER" id="PTHR47572">
    <property type="entry name" value="LIPOPROTEIN-RELATED"/>
    <property type="match status" value="1"/>
</dbReference>
<dbReference type="RefSeq" id="WP_146402266.1">
    <property type="nucleotide sequence ID" value="NZ_SJPJ01000001.1"/>
</dbReference>
<dbReference type="PANTHER" id="PTHR47572:SF4">
    <property type="entry name" value="LACTONASE DRP35"/>
    <property type="match status" value="1"/>
</dbReference>
<dbReference type="Proteomes" id="UP000315010">
    <property type="component" value="Unassembled WGS sequence"/>
</dbReference>
<keyword evidence="4" id="KW-1185">Reference proteome</keyword>
<evidence type="ECO:0000313" key="3">
    <source>
        <dbReference type="EMBL" id="TWT84503.1"/>
    </source>
</evidence>
<dbReference type="SUPFAM" id="SSF63829">
    <property type="entry name" value="Calcium-dependent phosphotriesterase"/>
    <property type="match status" value="1"/>
</dbReference>
<dbReference type="OrthoDB" id="272794at2"/>
<comment type="caution">
    <text evidence="3">The sequence shown here is derived from an EMBL/GenBank/DDBJ whole genome shotgun (WGS) entry which is preliminary data.</text>
</comment>
<feature type="domain" description="SMP-30/Gluconolactonase/LRE-like region" evidence="2">
    <location>
        <begin position="56"/>
        <end position="297"/>
    </location>
</feature>
<evidence type="ECO:0000256" key="1">
    <source>
        <dbReference type="ARBA" id="ARBA00022801"/>
    </source>
</evidence>
<gene>
    <name evidence="3" type="primary">gnl_3</name>
    <name evidence="3" type="ORF">CA13_59820</name>
</gene>
<name>A0A5C5ZD46_9BACT</name>
<dbReference type="EC" id="3.1.1.17" evidence="3"/>
<protein>
    <submittedName>
        <fullName evidence="3">Gluconolactonase</fullName>
        <ecNumber evidence="3">3.1.1.17</ecNumber>
    </submittedName>
</protein>
<proteinExistence type="predicted"/>
<sequence>MDSTRTFVARLLAFAFLSNLFLYSPSAVKLLLAESPTTSILAPDAKVELLADGFKFTEGPACDDKGNVFFTDQPNDRICKWSTAGELTTYMQPCGRSNGLCFDAKGNLWACADEKNELWCISADKQVEVVVKEYNGKLLNAPNDLWIRPDGGIYFSDPFYKRNYWKRGPSEQDVQGVYYLTPDHKNLIRVADDLQQPNGLIGTPDGKTLYIADIRAKKTYRYTIEPDGSISDKEFFCDLGSDGMTIDEKGNIYLTGKGVTVFNPEGKQIQQIDIDAGWTANVCFGGKDRKTLFVTASDKLFGVAMSVRGVDSQ</sequence>
<dbReference type="Gene3D" id="2.120.10.30">
    <property type="entry name" value="TolB, C-terminal domain"/>
    <property type="match status" value="1"/>
</dbReference>
<dbReference type="GO" id="GO:0004341">
    <property type="term" value="F:gluconolactonase activity"/>
    <property type="evidence" value="ECO:0007669"/>
    <property type="project" value="UniProtKB-EC"/>
</dbReference>
<dbReference type="AlphaFoldDB" id="A0A5C5ZD46"/>
<evidence type="ECO:0000259" key="2">
    <source>
        <dbReference type="Pfam" id="PF08450"/>
    </source>
</evidence>
<reference evidence="3 4" key="1">
    <citation type="submission" date="2019-02" db="EMBL/GenBank/DDBJ databases">
        <title>Deep-cultivation of Planctomycetes and their phenomic and genomic characterization uncovers novel biology.</title>
        <authorList>
            <person name="Wiegand S."/>
            <person name="Jogler M."/>
            <person name="Boedeker C."/>
            <person name="Pinto D."/>
            <person name="Vollmers J."/>
            <person name="Rivas-Marin E."/>
            <person name="Kohn T."/>
            <person name="Peeters S.H."/>
            <person name="Heuer A."/>
            <person name="Rast P."/>
            <person name="Oberbeckmann S."/>
            <person name="Bunk B."/>
            <person name="Jeske O."/>
            <person name="Meyerdierks A."/>
            <person name="Storesund J.E."/>
            <person name="Kallscheuer N."/>
            <person name="Luecker S."/>
            <person name="Lage O.M."/>
            <person name="Pohl T."/>
            <person name="Merkel B.J."/>
            <person name="Hornburger P."/>
            <person name="Mueller R.-W."/>
            <person name="Bruemmer F."/>
            <person name="Labrenz M."/>
            <person name="Spormann A.M."/>
            <person name="Op Den Camp H."/>
            <person name="Overmann J."/>
            <person name="Amann R."/>
            <person name="Jetten M.S.M."/>
            <person name="Mascher T."/>
            <person name="Medema M.H."/>
            <person name="Devos D.P."/>
            <person name="Kaster A.-K."/>
            <person name="Ovreas L."/>
            <person name="Rohde M."/>
            <person name="Galperin M.Y."/>
            <person name="Jogler C."/>
        </authorList>
    </citation>
    <scope>NUCLEOTIDE SEQUENCE [LARGE SCALE GENOMIC DNA]</scope>
    <source>
        <strain evidence="3 4">CA13</strain>
    </source>
</reference>
<dbReference type="InterPro" id="IPR051262">
    <property type="entry name" value="SMP-30/CGR1_Lactonase"/>
</dbReference>
<dbReference type="Pfam" id="PF08450">
    <property type="entry name" value="SGL"/>
    <property type="match status" value="1"/>
</dbReference>
<organism evidence="3 4">
    <name type="scientific">Novipirellula herctigrandis</name>
    <dbReference type="NCBI Taxonomy" id="2527986"/>
    <lineage>
        <taxon>Bacteria</taxon>
        <taxon>Pseudomonadati</taxon>
        <taxon>Planctomycetota</taxon>
        <taxon>Planctomycetia</taxon>
        <taxon>Pirellulales</taxon>
        <taxon>Pirellulaceae</taxon>
        <taxon>Novipirellula</taxon>
    </lineage>
</organism>
<dbReference type="InterPro" id="IPR013658">
    <property type="entry name" value="SGL"/>
</dbReference>
<accession>A0A5C5ZD46</accession>
<evidence type="ECO:0000313" key="4">
    <source>
        <dbReference type="Proteomes" id="UP000315010"/>
    </source>
</evidence>
<dbReference type="InterPro" id="IPR011042">
    <property type="entry name" value="6-blade_b-propeller_TolB-like"/>
</dbReference>